<evidence type="ECO:0000313" key="8">
    <source>
        <dbReference type="EMBL" id="KAL3740446.1"/>
    </source>
</evidence>
<accession>A0ABD3KKQ4</accession>
<dbReference type="InterPro" id="IPR017972">
    <property type="entry name" value="Cyt_P450_CS"/>
</dbReference>
<evidence type="ECO:0000256" key="1">
    <source>
        <dbReference type="ARBA" id="ARBA00010617"/>
    </source>
</evidence>
<evidence type="ECO:0008006" key="10">
    <source>
        <dbReference type="Google" id="ProtNLM"/>
    </source>
</evidence>
<dbReference type="InterPro" id="IPR036396">
    <property type="entry name" value="Cyt_P450_sf"/>
</dbReference>
<evidence type="ECO:0000256" key="7">
    <source>
        <dbReference type="SAM" id="Phobius"/>
    </source>
</evidence>
<keyword evidence="6" id="KW-0503">Monooxygenase</keyword>
<evidence type="ECO:0000256" key="2">
    <source>
        <dbReference type="ARBA" id="ARBA00022723"/>
    </source>
</evidence>
<dbReference type="PANTHER" id="PTHR47950">
    <property type="entry name" value="CYTOCHROME P450, FAMILY 76, SUBFAMILY C, POLYPEPTIDE 5-RELATED"/>
    <property type="match status" value="1"/>
</dbReference>
<keyword evidence="7" id="KW-1133">Transmembrane helix</keyword>
<dbReference type="GO" id="GO:0004497">
    <property type="term" value="F:monooxygenase activity"/>
    <property type="evidence" value="ECO:0007669"/>
    <property type="project" value="UniProtKB-KW"/>
</dbReference>
<evidence type="ECO:0000256" key="6">
    <source>
        <dbReference type="RuleBase" id="RU000461"/>
    </source>
</evidence>
<reference evidence="8 9" key="1">
    <citation type="submission" date="2024-11" db="EMBL/GenBank/DDBJ databases">
        <title>Chromosome-level genome assembly of Eucalyptus globulus Labill. provides insights into its genome evolution.</title>
        <authorList>
            <person name="Li X."/>
        </authorList>
    </citation>
    <scope>NUCLEOTIDE SEQUENCE [LARGE SCALE GENOMIC DNA]</scope>
    <source>
        <strain evidence="8">CL2024</strain>
        <tissue evidence="8">Fresh tender leaves</tissue>
    </source>
</reference>
<evidence type="ECO:0000313" key="9">
    <source>
        <dbReference type="Proteomes" id="UP001634007"/>
    </source>
</evidence>
<sequence length="550" mass="61699">MQDSDIRRLPRASSYDQTRGTTNRFVFGKVELLLPTKEVVALLVVVDSERDMDCLVLILCLYLLWGLFQALSFVANRGRRARPSNLPPGPWPLPIIGNLLELGDLPHKSLAKLARTYGPIIKLELGFVTTVVVSSPKLAKEILQTHDAVFSNRTVPNSITAHDHDKLGLPWLPVSPLFRNLRKVYSLHIFSSKKLDLNEHLRSKKVQELVAFVRKCADAGEAVNIGEAAFRTSINAVSNTLFSLDMIEPLNPAGDLKEVVWQIFFEIGKPNLADYFPMLKKIDPHGSKRHLEALIQKLFDFFDGVIQRRLQLRTEKGCVRCNDVLDYLLDLIEDKNETLDISLVKHLFLDIIIAGSETTSTTLEWAMTELLRNPEKLSRTQAELHQVIGKGKTIEEADISRLSYLEAVLKETFRLHPAGPLLLPRKSGEDFPIGGFTIPKGAQVLLNVFAIGRDPSIWDDPDKFVPDRFLGSDIDVRGRNFELVPFGGGRRICPGLPLATRMLPLMLSSLINIFNWKLEDGGIPENMNMEEKFGLALQKAQSLKAVPIPI</sequence>
<evidence type="ECO:0000256" key="3">
    <source>
        <dbReference type="ARBA" id="ARBA00023002"/>
    </source>
</evidence>
<keyword evidence="3 6" id="KW-0560">Oxidoreductase</keyword>
<name>A0ABD3KKQ4_EUCGL</name>
<dbReference type="InterPro" id="IPR002401">
    <property type="entry name" value="Cyt_P450_E_grp-I"/>
</dbReference>
<keyword evidence="9" id="KW-1185">Reference proteome</keyword>
<comment type="caution">
    <text evidence="8">The sequence shown here is derived from an EMBL/GenBank/DDBJ whole genome shotgun (WGS) entry which is preliminary data.</text>
</comment>
<dbReference type="PRINTS" id="PR00463">
    <property type="entry name" value="EP450I"/>
</dbReference>
<dbReference type="PANTHER" id="PTHR47950:SF48">
    <property type="entry name" value="CYTOCHROME P450 FAMILY PROTEIN, EXPRESSED"/>
    <property type="match status" value="1"/>
</dbReference>
<evidence type="ECO:0000256" key="4">
    <source>
        <dbReference type="ARBA" id="ARBA00023004"/>
    </source>
</evidence>
<keyword evidence="2 5" id="KW-0479">Metal-binding</keyword>
<dbReference type="Gene3D" id="1.10.630.10">
    <property type="entry name" value="Cytochrome P450"/>
    <property type="match status" value="1"/>
</dbReference>
<feature type="transmembrane region" description="Helical" evidence="7">
    <location>
        <begin position="55"/>
        <end position="75"/>
    </location>
</feature>
<dbReference type="PROSITE" id="PS00086">
    <property type="entry name" value="CYTOCHROME_P450"/>
    <property type="match status" value="1"/>
</dbReference>
<keyword evidence="4 5" id="KW-0408">Iron</keyword>
<dbReference type="InterPro" id="IPR001128">
    <property type="entry name" value="Cyt_P450"/>
</dbReference>
<organism evidence="8 9">
    <name type="scientific">Eucalyptus globulus</name>
    <name type="common">Tasmanian blue gum</name>
    <dbReference type="NCBI Taxonomy" id="34317"/>
    <lineage>
        <taxon>Eukaryota</taxon>
        <taxon>Viridiplantae</taxon>
        <taxon>Streptophyta</taxon>
        <taxon>Embryophyta</taxon>
        <taxon>Tracheophyta</taxon>
        <taxon>Spermatophyta</taxon>
        <taxon>Magnoliopsida</taxon>
        <taxon>eudicotyledons</taxon>
        <taxon>Gunneridae</taxon>
        <taxon>Pentapetalae</taxon>
        <taxon>rosids</taxon>
        <taxon>malvids</taxon>
        <taxon>Myrtales</taxon>
        <taxon>Myrtaceae</taxon>
        <taxon>Myrtoideae</taxon>
        <taxon>Eucalypteae</taxon>
        <taxon>Eucalyptus</taxon>
    </lineage>
</organism>
<dbReference type="PRINTS" id="PR00385">
    <property type="entry name" value="P450"/>
</dbReference>
<keyword evidence="7" id="KW-0812">Transmembrane</keyword>
<dbReference type="SUPFAM" id="SSF48264">
    <property type="entry name" value="Cytochrome P450"/>
    <property type="match status" value="1"/>
</dbReference>
<keyword evidence="7" id="KW-0472">Membrane</keyword>
<dbReference type="CDD" id="cd11073">
    <property type="entry name" value="CYP76-like"/>
    <property type="match status" value="1"/>
</dbReference>
<feature type="binding site" description="axial binding residue" evidence="5">
    <location>
        <position position="493"/>
    </location>
    <ligand>
        <name>heme</name>
        <dbReference type="ChEBI" id="CHEBI:30413"/>
    </ligand>
    <ligandPart>
        <name>Fe</name>
        <dbReference type="ChEBI" id="CHEBI:18248"/>
    </ligandPart>
</feature>
<gene>
    <name evidence="8" type="ORF">ACJRO7_021693</name>
</gene>
<keyword evidence="5 6" id="KW-0349">Heme</keyword>
<dbReference type="GO" id="GO:0046872">
    <property type="term" value="F:metal ion binding"/>
    <property type="evidence" value="ECO:0007669"/>
    <property type="project" value="UniProtKB-KW"/>
</dbReference>
<proteinExistence type="inferred from homology"/>
<dbReference type="Proteomes" id="UP001634007">
    <property type="component" value="Unassembled WGS sequence"/>
</dbReference>
<comment type="similarity">
    <text evidence="1 6">Belongs to the cytochrome P450 family.</text>
</comment>
<dbReference type="EMBL" id="JBJKBG010000005">
    <property type="protein sequence ID" value="KAL3740446.1"/>
    <property type="molecule type" value="Genomic_DNA"/>
</dbReference>
<dbReference type="Pfam" id="PF00067">
    <property type="entry name" value="p450"/>
    <property type="match status" value="1"/>
</dbReference>
<dbReference type="AlphaFoldDB" id="A0ABD3KKQ4"/>
<evidence type="ECO:0000256" key="5">
    <source>
        <dbReference type="PIRSR" id="PIRSR602401-1"/>
    </source>
</evidence>
<comment type="cofactor">
    <cofactor evidence="5">
        <name>heme</name>
        <dbReference type="ChEBI" id="CHEBI:30413"/>
    </cofactor>
</comment>
<protein>
    <recommendedName>
        <fullName evidence="10">Cytochrome P450</fullName>
    </recommendedName>
</protein>
<dbReference type="FunFam" id="1.10.630.10:FF:000007">
    <property type="entry name" value="Cytochrome P450 76C4"/>
    <property type="match status" value="1"/>
</dbReference>